<dbReference type="OrthoDB" id="10039976at2759"/>
<comment type="subunit">
    <text evidence="3">Homodimer.</text>
</comment>
<keyword evidence="5" id="KW-0256">Endoplasmic reticulum</keyword>
<accession>A0A9P6LWP1</accession>
<dbReference type="EC" id="2.3.1.4" evidence="8"/>
<dbReference type="InterPro" id="IPR000182">
    <property type="entry name" value="GNAT_dom"/>
</dbReference>
<comment type="subcellular location">
    <subcellularLocation>
        <location evidence="1">Endomembrane system</location>
        <topology evidence="1">Peripheral membrane protein</topology>
    </subcellularLocation>
    <subcellularLocation>
        <location evidence="2">Endoplasmic reticulum membrane</location>
    </subcellularLocation>
</comment>
<evidence type="ECO:0000256" key="5">
    <source>
        <dbReference type="ARBA" id="ARBA00022824"/>
    </source>
</evidence>
<evidence type="ECO:0000256" key="7">
    <source>
        <dbReference type="ARBA" id="ARBA00023315"/>
    </source>
</evidence>
<proteinExistence type="inferred from homology"/>
<dbReference type="FunFam" id="3.40.630.30:FF:000048">
    <property type="entry name" value="Glucosamine 6-phosphate N-acetyltransferase"/>
    <property type="match status" value="1"/>
</dbReference>
<keyword evidence="4 8" id="KW-0808">Transferase</keyword>
<evidence type="ECO:0000256" key="9">
    <source>
        <dbReference type="SAM" id="MobiDB-lite"/>
    </source>
</evidence>
<protein>
    <recommendedName>
        <fullName evidence="8">Glucosamine 6-phosphate N-acetyltransferase</fullName>
        <ecNumber evidence="8">2.3.1.4</ecNumber>
    </recommendedName>
</protein>
<dbReference type="PANTHER" id="PTHR13355:SF11">
    <property type="entry name" value="GLUCOSAMINE 6-PHOSPHATE N-ACETYLTRANSFERASE"/>
    <property type="match status" value="1"/>
</dbReference>
<evidence type="ECO:0000256" key="1">
    <source>
        <dbReference type="ARBA" id="ARBA00004184"/>
    </source>
</evidence>
<evidence type="ECO:0000256" key="3">
    <source>
        <dbReference type="ARBA" id="ARBA00011738"/>
    </source>
</evidence>
<evidence type="ECO:0000259" key="10">
    <source>
        <dbReference type="PROSITE" id="PS51186"/>
    </source>
</evidence>
<dbReference type="InterPro" id="IPR039143">
    <property type="entry name" value="GNPNAT1-like"/>
</dbReference>
<keyword evidence="7 8" id="KW-0012">Acyltransferase</keyword>
<feature type="domain" description="N-acetyltransferase" evidence="10">
    <location>
        <begin position="26"/>
        <end position="181"/>
    </location>
</feature>
<evidence type="ECO:0000256" key="8">
    <source>
        <dbReference type="RuleBase" id="RU365086"/>
    </source>
</evidence>
<dbReference type="AlphaFoldDB" id="A0A9P6LWP1"/>
<dbReference type="SUPFAM" id="SSF55729">
    <property type="entry name" value="Acyl-CoA N-acyltransferases (Nat)"/>
    <property type="match status" value="1"/>
</dbReference>
<dbReference type="EMBL" id="JAAAHY010001403">
    <property type="protein sequence ID" value="KAF9949485.1"/>
    <property type="molecule type" value="Genomic_DNA"/>
</dbReference>
<evidence type="ECO:0000256" key="2">
    <source>
        <dbReference type="ARBA" id="ARBA00004586"/>
    </source>
</evidence>
<feature type="region of interest" description="Disordered" evidence="9">
    <location>
        <begin position="171"/>
        <end position="219"/>
    </location>
</feature>
<dbReference type="InterPro" id="IPR016181">
    <property type="entry name" value="Acyl_CoA_acyltransferase"/>
</dbReference>
<gene>
    <name evidence="11" type="primary">GNA1_1</name>
    <name evidence="11" type="ORF">BGZ70_001760</name>
</gene>
<sequence>MTPQPTMLFSPALISSTVQAQLPEGYLMRPLEFTDYAKGYYDCLAGLTVVGEVSEQAFQETFEKMRRCDGVYHVVVIEDLVRARIVATGTLVVEQKFLRGCAKAGHIEDIVVHDSQRGKKFGIRLIDQLKHIGTEVGCYKLLLTCSEGNEPFYEKSGFQRKDLHMAQYLNKPSVSSSSEQQQQQQQKPQSVQLESLPVQQEQPQHSSQQQQQQQQQHDFLATSTTSTTCAAQVVPVTTDLESAAVTSQILEVSNASATVTYADSTSNNNNNNNNNNNSSTAPSSQSRNGHGMPLAALRASMESIYVN</sequence>
<dbReference type="GO" id="GO:0004343">
    <property type="term" value="F:glucosamine 6-phosphate N-acetyltransferase activity"/>
    <property type="evidence" value="ECO:0007669"/>
    <property type="project" value="UniProtKB-UniRule"/>
</dbReference>
<dbReference type="PROSITE" id="PS51186">
    <property type="entry name" value="GNAT"/>
    <property type="match status" value="1"/>
</dbReference>
<dbReference type="PANTHER" id="PTHR13355">
    <property type="entry name" value="GLUCOSAMINE 6-PHOSPHATE N-ACETYLTRANSFERASE"/>
    <property type="match status" value="1"/>
</dbReference>
<feature type="compositionally biased region" description="Low complexity" evidence="9">
    <location>
        <begin position="266"/>
        <end position="279"/>
    </location>
</feature>
<evidence type="ECO:0000313" key="12">
    <source>
        <dbReference type="Proteomes" id="UP000738359"/>
    </source>
</evidence>
<comment type="similarity">
    <text evidence="8">Belongs to the acetyltransferase family. GNA1 subfamily.</text>
</comment>
<feature type="region of interest" description="Disordered" evidence="9">
    <location>
        <begin position="261"/>
        <end position="291"/>
    </location>
</feature>
<keyword evidence="12" id="KW-1185">Reference proteome</keyword>
<evidence type="ECO:0000256" key="4">
    <source>
        <dbReference type="ARBA" id="ARBA00022679"/>
    </source>
</evidence>
<comment type="catalytic activity">
    <reaction evidence="8">
        <text>D-glucosamine 6-phosphate + acetyl-CoA = N-acetyl-D-glucosamine 6-phosphate + CoA + H(+)</text>
        <dbReference type="Rhea" id="RHEA:10292"/>
        <dbReference type="ChEBI" id="CHEBI:15378"/>
        <dbReference type="ChEBI" id="CHEBI:57287"/>
        <dbReference type="ChEBI" id="CHEBI:57288"/>
        <dbReference type="ChEBI" id="CHEBI:57513"/>
        <dbReference type="ChEBI" id="CHEBI:58725"/>
        <dbReference type="EC" id="2.3.1.4"/>
    </reaction>
</comment>
<dbReference type="GO" id="GO:0005789">
    <property type="term" value="C:endoplasmic reticulum membrane"/>
    <property type="evidence" value="ECO:0007669"/>
    <property type="project" value="UniProtKB-SubCell"/>
</dbReference>
<comment type="caution">
    <text evidence="11">The sequence shown here is derived from an EMBL/GenBank/DDBJ whole genome shotgun (WGS) entry which is preliminary data.</text>
</comment>
<dbReference type="Gene3D" id="3.40.630.30">
    <property type="match status" value="1"/>
</dbReference>
<dbReference type="Pfam" id="PF00583">
    <property type="entry name" value="Acetyltransf_1"/>
    <property type="match status" value="1"/>
</dbReference>
<name>A0A9P6LWP1_MORAP</name>
<dbReference type="GO" id="GO:0006048">
    <property type="term" value="P:UDP-N-acetylglucosamine biosynthetic process"/>
    <property type="evidence" value="ECO:0007669"/>
    <property type="project" value="UniProtKB-UniRule"/>
</dbReference>
<evidence type="ECO:0000313" key="11">
    <source>
        <dbReference type="EMBL" id="KAF9949485.1"/>
    </source>
</evidence>
<comment type="pathway">
    <text evidence="8">Nucleotide-sugar biosynthesis; UDP-N-acetyl-alpha-D-glucosamine biosynthesis; N-acetyl-alpha-D-glucosamine 1-phosphate from alpha-D-glucosamine 6-phosphate (route I): step 1/2.</text>
</comment>
<dbReference type="CDD" id="cd04301">
    <property type="entry name" value="NAT_SF"/>
    <property type="match status" value="1"/>
</dbReference>
<evidence type="ECO:0000256" key="6">
    <source>
        <dbReference type="ARBA" id="ARBA00023136"/>
    </source>
</evidence>
<reference evidence="11" key="1">
    <citation type="journal article" date="2020" name="Fungal Divers.">
        <title>Resolving the Mortierellaceae phylogeny through synthesis of multi-gene phylogenetics and phylogenomics.</title>
        <authorList>
            <person name="Vandepol N."/>
            <person name="Liber J."/>
            <person name="Desiro A."/>
            <person name="Na H."/>
            <person name="Kennedy M."/>
            <person name="Barry K."/>
            <person name="Grigoriev I.V."/>
            <person name="Miller A.N."/>
            <person name="O'Donnell K."/>
            <person name="Stajich J.E."/>
            <person name="Bonito G."/>
        </authorList>
    </citation>
    <scope>NUCLEOTIDE SEQUENCE</scope>
    <source>
        <strain evidence="11">CK1249</strain>
    </source>
</reference>
<keyword evidence="6" id="KW-0472">Membrane</keyword>
<dbReference type="Proteomes" id="UP000738359">
    <property type="component" value="Unassembled WGS sequence"/>
</dbReference>
<organism evidence="11 12">
    <name type="scientific">Mortierella alpina</name>
    <name type="common">Oleaginous fungus</name>
    <name type="synonym">Mortierella renispora</name>
    <dbReference type="NCBI Taxonomy" id="64518"/>
    <lineage>
        <taxon>Eukaryota</taxon>
        <taxon>Fungi</taxon>
        <taxon>Fungi incertae sedis</taxon>
        <taxon>Mucoromycota</taxon>
        <taxon>Mortierellomycotina</taxon>
        <taxon>Mortierellomycetes</taxon>
        <taxon>Mortierellales</taxon>
        <taxon>Mortierellaceae</taxon>
        <taxon>Mortierella</taxon>
    </lineage>
</organism>